<comment type="caution">
    <text evidence="2">The sequence shown here is derived from an EMBL/GenBank/DDBJ whole genome shotgun (WGS) entry which is preliminary data.</text>
</comment>
<evidence type="ECO:0000313" key="2">
    <source>
        <dbReference type="EMBL" id="KJQ74178.1"/>
    </source>
</evidence>
<protein>
    <submittedName>
        <fullName evidence="2">Uncharacterized protein</fullName>
    </submittedName>
</protein>
<keyword evidence="1" id="KW-0472">Membrane</keyword>
<sequence>MIFSIFMTILMAVWLFTGLYAAFMTIRDDIRSEKERKQKMVNTNDNN</sequence>
<feature type="transmembrane region" description="Helical" evidence="1">
    <location>
        <begin position="6"/>
        <end position="26"/>
    </location>
</feature>
<dbReference type="Proteomes" id="UP000033489">
    <property type="component" value="Unassembled WGS sequence"/>
</dbReference>
<keyword evidence="1" id="KW-0812">Transmembrane</keyword>
<evidence type="ECO:0000256" key="1">
    <source>
        <dbReference type="SAM" id="Phobius"/>
    </source>
</evidence>
<evidence type="ECO:0000313" key="3">
    <source>
        <dbReference type="Proteomes" id="UP000033489"/>
    </source>
</evidence>
<accession>A0A0F2DTB5</accession>
<reference evidence="2 3" key="1">
    <citation type="submission" date="2015-02" db="EMBL/GenBank/DDBJ databases">
        <title>Evolution of amylase-binding proteins of oral streptococcal species.</title>
        <authorList>
            <person name="Haase E.M."/>
        </authorList>
    </citation>
    <scope>NUCLEOTIDE SEQUENCE [LARGE SCALE GENOMIC DNA]</scope>
    <source>
        <strain evidence="2 3">UC921A</strain>
    </source>
</reference>
<name>A0A0F2DTB5_9STRE</name>
<keyword evidence="1" id="KW-1133">Transmembrane helix</keyword>
<dbReference type="RefSeq" id="WP_162837936.1">
    <property type="nucleotide sequence ID" value="NZ_JASGZV010000001.1"/>
</dbReference>
<organism evidence="2 3">
    <name type="scientific">Streptococcus infantis</name>
    <dbReference type="NCBI Taxonomy" id="68892"/>
    <lineage>
        <taxon>Bacteria</taxon>
        <taxon>Bacillati</taxon>
        <taxon>Bacillota</taxon>
        <taxon>Bacilli</taxon>
        <taxon>Lactobacillales</taxon>
        <taxon>Streptococcaceae</taxon>
        <taxon>Streptococcus</taxon>
    </lineage>
</organism>
<proteinExistence type="predicted"/>
<dbReference type="AlphaFoldDB" id="A0A0F2DTB5"/>
<dbReference type="PATRIC" id="fig|28037.216.peg.1669"/>
<dbReference type="EMBL" id="JYGT01000010">
    <property type="protein sequence ID" value="KJQ74178.1"/>
    <property type="molecule type" value="Genomic_DNA"/>
</dbReference>
<gene>
    <name evidence="2" type="ORF">TZ94_01700</name>
</gene>